<proteinExistence type="predicted"/>
<evidence type="ECO:0000256" key="5">
    <source>
        <dbReference type="ARBA" id="ARBA00023136"/>
    </source>
</evidence>
<dbReference type="RefSeq" id="WP_080135011.1">
    <property type="nucleotide sequence ID" value="NZ_LWIG01000007.1"/>
</dbReference>
<organism evidence="8 9">
    <name type="scientific">Bradyrhizobium sacchari</name>
    <dbReference type="NCBI Taxonomy" id="1399419"/>
    <lineage>
        <taxon>Bacteria</taxon>
        <taxon>Pseudomonadati</taxon>
        <taxon>Pseudomonadota</taxon>
        <taxon>Alphaproteobacteria</taxon>
        <taxon>Hyphomicrobiales</taxon>
        <taxon>Nitrobacteraceae</taxon>
        <taxon>Bradyrhizobium</taxon>
    </lineage>
</organism>
<keyword evidence="2" id="KW-1003">Cell membrane</keyword>
<evidence type="ECO:0000256" key="1">
    <source>
        <dbReference type="ARBA" id="ARBA00004651"/>
    </source>
</evidence>
<evidence type="ECO:0000313" key="8">
    <source>
        <dbReference type="EMBL" id="TWB76528.1"/>
    </source>
</evidence>
<reference evidence="8 9" key="1">
    <citation type="submission" date="2019-06" db="EMBL/GenBank/DDBJ databases">
        <title>Genomic Encyclopedia of Type Strains, Phase IV (KMG-V): Genome sequencing to study the core and pangenomes of soil and plant-associated prokaryotes.</title>
        <authorList>
            <person name="Whitman W."/>
        </authorList>
    </citation>
    <scope>NUCLEOTIDE SEQUENCE [LARGE SCALE GENOMIC DNA]</scope>
    <source>
        <strain evidence="8 9">BR 10556</strain>
    </source>
</reference>
<feature type="transmembrane region" description="Helical" evidence="6">
    <location>
        <begin position="116"/>
        <end position="138"/>
    </location>
</feature>
<accession>A0A560JZL2</accession>
<comment type="caution">
    <text evidence="8">The sequence shown here is derived from an EMBL/GenBank/DDBJ whole genome shotgun (WGS) entry which is preliminary data.</text>
</comment>
<gene>
    <name evidence="8" type="ORF">FBZ95_104713</name>
</gene>
<dbReference type="OrthoDB" id="9810662at2"/>
<sequence length="324" mass="36191">MVEFLVSKLHDVRFMTMLLAAIAASATVYTLVMPLFAGEGLSKRMKAVASERERIRQRERDRLNKNEKVSLRQTPKQIVSKVVEDFNLTKWLAQEAARDKLVMAGYRGQAPYITFLFARMVAPIVLFMGALLYVFLIAHMDKPLPVKIGICIGAAYAGLQAPMLFLKNAISKRQLSIRRAFPDALDLLLICIESGMSVELAFRKVATEIVGQSIALSEEFTLTTAELSYLQDRKVAYENLARRTGLEGVKSVCLALQQAERYGTPLGHSLRVMAQENRDMRMNEAEKKAAALPPKLTVPMILFFLPVLFVVILGPTGIKISELQ</sequence>
<dbReference type="Pfam" id="PF00482">
    <property type="entry name" value="T2SSF"/>
    <property type="match status" value="1"/>
</dbReference>
<evidence type="ECO:0000256" key="2">
    <source>
        <dbReference type="ARBA" id="ARBA00022475"/>
    </source>
</evidence>
<evidence type="ECO:0000259" key="7">
    <source>
        <dbReference type="Pfam" id="PF00482"/>
    </source>
</evidence>
<keyword evidence="9" id="KW-1185">Reference proteome</keyword>
<evidence type="ECO:0000313" key="9">
    <source>
        <dbReference type="Proteomes" id="UP000315914"/>
    </source>
</evidence>
<keyword evidence="3 6" id="KW-0812">Transmembrane</keyword>
<name>A0A560JZL2_9BRAD</name>
<dbReference type="Proteomes" id="UP000315914">
    <property type="component" value="Unassembled WGS sequence"/>
</dbReference>
<dbReference type="PANTHER" id="PTHR35007">
    <property type="entry name" value="INTEGRAL MEMBRANE PROTEIN-RELATED"/>
    <property type="match status" value="1"/>
</dbReference>
<feature type="transmembrane region" description="Helical" evidence="6">
    <location>
        <begin position="12"/>
        <end position="36"/>
    </location>
</feature>
<dbReference type="GO" id="GO:0005886">
    <property type="term" value="C:plasma membrane"/>
    <property type="evidence" value="ECO:0007669"/>
    <property type="project" value="UniProtKB-SubCell"/>
</dbReference>
<feature type="transmembrane region" description="Helical" evidence="6">
    <location>
        <begin position="144"/>
        <end position="166"/>
    </location>
</feature>
<dbReference type="PANTHER" id="PTHR35007:SF2">
    <property type="entry name" value="PILUS ASSEMBLE PROTEIN"/>
    <property type="match status" value="1"/>
</dbReference>
<keyword evidence="4 6" id="KW-1133">Transmembrane helix</keyword>
<evidence type="ECO:0000256" key="3">
    <source>
        <dbReference type="ARBA" id="ARBA00022692"/>
    </source>
</evidence>
<comment type="subcellular location">
    <subcellularLocation>
        <location evidence="1">Cell membrane</location>
        <topology evidence="1">Multi-pass membrane protein</topology>
    </subcellularLocation>
</comment>
<dbReference type="STRING" id="1399419.A5906_28305"/>
<dbReference type="InterPro" id="IPR018076">
    <property type="entry name" value="T2SS_GspF_dom"/>
</dbReference>
<evidence type="ECO:0000256" key="4">
    <source>
        <dbReference type="ARBA" id="ARBA00022989"/>
    </source>
</evidence>
<evidence type="ECO:0000256" key="6">
    <source>
        <dbReference type="SAM" id="Phobius"/>
    </source>
</evidence>
<protein>
    <submittedName>
        <fullName evidence="8">Tight adherence protein C</fullName>
    </submittedName>
</protein>
<feature type="transmembrane region" description="Helical" evidence="6">
    <location>
        <begin position="296"/>
        <end position="318"/>
    </location>
</feature>
<dbReference type="AlphaFoldDB" id="A0A560JZL2"/>
<dbReference type="EMBL" id="VITW01000004">
    <property type="protein sequence ID" value="TWB76528.1"/>
    <property type="molecule type" value="Genomic_DNA"/>
</dbReference>
<keyword evidence="5 6" id="KW-0472">Membrane</keyword>
<feature type="domain" description="Type II secretion system protein GspF" evidence="7">
    <location>
        <begin position="185"/>
        <end position="313"/>
    </location>
</feature>